<evidence type="ECO:0000313" key="4">
    <source>
        <dbReference type="Proteomes" id="UP000623129"/>
    </source>
</evidence>
<feature type="region of interest" description="Disordered" evidence="1">
    <location>
        <begin position="139"/>
        <end position="186"/>
    </location>
</feature>
<feature type="domain" description="CRIB" evidence="2">
    <location>
        <begin position="66"/>
        <end position="79"/>
    </location>
</feature>
<protein>
    <submittedName>
        <fullName evidence="3">CRIB domain-containing protein RIC10</fullName>
    </submittedName>
</protein>
<organism evidence="3 4">
    <name type="scientific">Carex littledalei</name>
    <dbReference type="NCBI Taxonomy" id="544730"/>
    <lineage>
        <taxon>Eukaryota</taxon>
        <taxon>Viridiplantae</taxon>
        <taxon>Streptophyta</taxon>
        <taxon>Embryophyta</taxon>
        <taxon>Tracheophyta</taxon>
        <taxon>Spermatophyta</taxon>
        <taxon>Magnoliopsida</taxon>
        <taxon>Liliopsida</taxon>
        <taxon>Poales</taxon>
        <taxon>Cyperaceae</taxon>
        <taxon>Cyperoideae</taxon>
        <taxon>Cariceae</taxon>
        <taxon>Carex</taxon>
        <taxon>Carex subgen. Euthyceras</taxon>
    </lineage>
</organism>
<dbReference type="InterPro" id="IPR036936">
    <property type="entry name" value="CRIB_dom_sf"/>
</dbReference>
<proteinExistence type="predicted"/>
<feature type="compositionally biased region" description="Basic residues" evidence="1">
    <location>
        <begin position="151"/>
        <end position="160"/>
    </location>
</feature>
<sequence>MATTLFLQRISFAEETSLNSSNSLCIITKAVHLTQFMSTKLKGVFKGLKLISQIFAVKEGSNNIEIGHPTDVKHVAHIGWESPTGPSSSPSWLGDYSSTMGTPSNSRDVSRETSWASQDFEQSRDGSVYSLFSDTAFSEPAPCPDIPKPPKNTRRKKSKSKANSPASSARSSRSSRSKESFSTTVENFSDLRTEIRFV</sequence>
<dbReference type="InterPro" id="IPR000095">
    <property type="entry name" value="CRIB_dom"/>
</dbReference>
<dbReference type="CDD" id="cd00132">
    <property type="entry name" value="CRIB"/>
    <property type="match status" value="1"/>
</dbReference>
<dbReference type="Proteomes" id="UP000623129">
    <property type="component" value="Unassembled WGS sequence"/>
</dbReference>
<dbReference type="AlphaFoldDB" id="A0A833QM93"/>
<reference evidence="3" key="1">
    <citation type="submission" date="2020-01" db="EMBL/GenBank/DDBJ databases">
        <title>Genome sequence of Kobresia littledalei, the first chromosome-level genome in the family Cyperaceae.</title>
        <authorList>
            <person name="Qu G."/>
        </authorList>
    </citation>
    <scope>NUCLEOTIDE SEQUENCE</scope>
    <source>
        <strain evidence="3">C.B.Clarke</strain>
        <tissue evidence="3">Leaf</tissue>
    </source>
</reference>
<dbReference type="PROSITE" id="PS50108">
    <property type="entry name" value="CRIB"/>
    <property type="match status" value="1"/>
</dbReference>
<dbReference type="Pfam" id="PF00786">
    <property type="entry name" value="PBD"/>
    <property type="match status" value="1"/>
</dbReference>
<comment type="caution">
    <text evidence="3">The sequence shown here is derived from an EMBL/GenBank/DDBJ whole genome shotgun (WGS) entry which is preliminary data.</text>
</comment>
<accession>A0A833QM93</accession>
<feature type="compositionally biased region" description="Polar residues" evidence="1">
    <location>
        <begin position="84"/>
        <end position="120"/>
    </location>
</feature>
<dbReference type="PANTHER" id="PTHR47846:SF4">
    <property type="entry name" value="WASP-RELATED PROTEIN"/>
    <property type="match status" value="1"/>
</dbReference>
<evidence type="ECO:0000313" key="3">
    <source>
        <dbReference type="EMBL" id="KAF3325653.1"/>
    </source>
</evidence>
<feature type="region of interest" description="Disordered" evidence="1">
    <location>
        <begin position="78"/>
        <end position="121"/>
    </location>
</feature>
<evidence type="ECO:0000259" key="2">
    <source>
        <dbReference type="PROSITE" id="PS50108"/>
    </source>
</evidence>
<dbReference type="Gene3D" id="3.90.810.10">
    <property type="entry name" value="CRIB domain"/>
    <property type="match status" value="1"/>
</dbReference>
<keyword evidence="4" id="KW-1185">Reference proteome</keyword>
<dbReference type="OrthoDB" id="4206278at2759"/>
<dbReference type="PANTHER" id="PTHR47846">
    <property type="entry name" value="OS06G0681300 PROTEIN-RELATED"/>
    <property type="match status" value="1"/>
</dbReference>
<evidence type="ECO:0000256" key="1">
    <source>
        <dbReference type="SAM" id="MobiDB-lite"/>
    </source>
</evidence>
<feature type="compositionally biased region" description="Low complexity" evidence="1">
    <location>
        <begin position="161"/>
        <end position="174"/>
    </location>
</feature>
<dbReference type="EMBL" id="SWLB01000019">
    <property type="protein sequence ID" value="KAF3325653.1"/>
    <property type="molecule type" value="Genomic_DNA"/>
</dbReference>
<name>A0A833QM93_9POAL</name>
<feature type="compositionally biased region" description="Pro residues" evidence="1">
    <location>
        <begin position="141"/>
        <end position="150"/>
    </location>
</feature>
<gene>
    <name evidence="3" type="ORF">FCM35_KLT08733</name>
</gene>